<name>A0ABS9F4J2_9PSED</name>
<dbReference type="InterPro" id="IPR001387">
    <property type="entry name" value="Cro/C1-type_HTH"/>
</dbReference>
<evidence type="ECO:0000313" key="3">
    <source>
        <dbReference type="Proteomes" id="UP000814003"/>
    </source>
</evidence>
<dbReference type="CDD" id="cd00093">
    <property type="entry name" value="HTH_XRE"/>
    <property type="match status" value="1"/>
</dbReference>
<keyword evidence="3" id="KW-1185">Reference proteome</keyword>
<dbReference type="RefSeq" id="WP_076963090.1">
    <property type="nucleotide sequence ID" value="NZ_CBCRYT010000010.1"/>
</dbReference>
<dbReference type="EMBL" id="WKED01000014">
    <property type="protein sequence ID" value="MCF5107304.1"/>
    <property type="molecule type" value="Genomic_DNA"/>
</dbReference>
<feature type="domain" description="HTH cro/C1-type" evidence="1">
    <location>
        <begin position="30"/>
        <end position="85"/>
    </location>
</feature>
<dbReference type="SUPFAM" id="SSF47413">
    <property type="entry name" value="lambda repressor-like DNA-binding domains"/>
    <property type="match status" value="1"/>
</dbReference>
<dbReference type="Proteomes" id="UP000814003">
    <property type="component" value="Unassembled WGS sequence"/>
</dbReference>
<dbReference type="Gene3D" id="1.10.260.40">
    <property type="entry name" value="lambda repressor-like DNA-binding domains"/>
    <property type="match status" value="1"/>
</dbReference>
<evidence type="ECO:0000313" key="2">
    <source>
        <dbReference type="EMBL" id="MCF5107304.1"/>
    </source>
</evidence>
<reference evidence="2 3" key="1">
    <citation type="submission" date="2019-11" db="EMBL/GenBank/DDBJ databases">
        <title>Epiphytic Pseudomonas syringae from cherry orchards.</title>
        <authorList>
            <person name="Hulin M.T."/>
        </authorList>
    </citation>
    <scope>NUCLEOTIDE SEQUENCE [LARGE SCALE GENOMIC DNA]</scope>
    <source>
        <strain evidence="2 3">PA-6-5B</strain>
    </source>
</reference>
<evidence type="ECO:0000259" key="1">
    <source>
        <dbReference type="PROSITE" id="PS50943"/>
    </source>
</evidence>
<proteinExistence type="predicted"/>
<accession>A0ABS9F4J2</accession>
<dbReference type="PROSITE" id="PS50943">
    <property type="entry name" value="HTH_CROC1"/>
    <property type="match status" value="1"/>
</dbReference>
<sequence>MTVSMDTRALLIQSVEQGLAEGTLQIGEAVRRLRVEVTGLHQSQFARMCKISLRTLVHIEHGEGNQTLKSLNAVFRPFGLQMGVVKVRRSLS</sequence>
<protein>
    <submittedName>
        <fullName evidence="2">Transcriptional regulator</fullName>
    </submittedName>
</protein>
<comment type="caution">
    <text evidence="2">The sequence shown here is derived from an EMBL/GenBank/DDBJ whole genome shotgun (WGS) entry which is preliminary data.</text>
</comment>
<gene>
    <name evidence="2" type="ORF">GIW56_10660</name>
</gene>
<dbReference type="InterPro" id="IPR010982">
    <property type="entry name" value="Lambda_DNA-bd_dom_sf"/>
</dbReference>
<dbReference type="GeneID" id="70102703"/>
<organism evidence="2 3">
    <name type="scientific">Pseudomonas gessardii</name>
    <dbReference type="NCBI Taxonomy" id="78544"/>
    <lineage>
        <taxon>Bacteria</taxon>
        <taxon>Pseudomonadati</taxon>
        <taxon>Pseudomonadota</taxon>
        <taxon>Gammaproteobacteria</taxon>
        <taxon>Pseudomonadales</taxon>
        <taxon>Pseudomonadaceae</taxon>
        <taxon>Pseudomonas</taxon>
    </lineage>
</organism>